<dbReference type="PANTHER" id="PTHR10272">
    <property type="entry name" value="PLATELET-ACTIVATING FACTOR ACETYLHYDROLASE"/>
    <property type="match status" value="1"/>
</dbReference>
<keyword evidence="4" id="KW-0732">Signal</keyword>
<dbReference type="GO" id="GO:0003847">
    <property type="term" value="F:1-alkyl-2-acetylglycerophosphocholine esterase activity"/>
    <property type="evidence" value="ECO:0007669"/>
    <property type="project" value="TreeGrafter"/>
</dbReference>
<dbReference type="SUPFAM" id="SSF53474">
    <property type="entry name" value="alpha/beta-Hydrolases"/>
    <property type="match status" value="1"/>
</dbReference>
<evidence type="ECO:0000256" key="2">
    <source>
        <dbReference type="ARBA" id="ARBA00022963"/>
    </source>
</evidence>
<evidence type="ECO:0000256" key="4">
    <source>
        <dbReference type="SAM" id="SignalP"/>
    </source>
</evidence>
<gene>
    <name evidence="6" type="ORF">EY643_11780</name>
</gene>
<proteinExistence type="predicted"/>
<dbReference type="Proteomes" id="UP000326287">
    <property type="component" value="Chromosome"/>
</dbReference>
<keyword evidence="1" id="KW-0378">Hydrolase</keyword>
<dbReference type="Gene3D" id="3.40.50.1820">
    <property type="entry name" value="alpha/beta hydrolase"/>
    <property type="match status" value="1"/>
</dbReference>
<keyword evidence="2" id="KW-0442">Lipid degradation</keyword>
<reference evidence="6 7" key="1">
    <citation type="submission" date="2019-02" db="EMBL/GenBank/DDBJ databases">
        <authorList>
            <person name="Li S.-H."/>
        </authorList>
    </citation>
    <scope>NUCLEOTIDE SEQUENCE [LARGE SCALE GENOMIC DNA]</scope>
    <source>
        <strain evidence="6 7">IMCC14385</strain>
    </source>
</reference>
<feature type="chain" id="PRO_5024991245" description="PET hydrolase/cutinase-like domain-containing protein" evidence="4">
    <location>
        <begin position="22"/>
        <end position="388"/>
    </location>
</feature>
<evidence type="ECO:0000313" key="7">
    <source>
        <dbReference type="Proteomes" id="UP000326287"/>
    </source>
</evidence>
<dbReference type="AlphaFoldDB" id="A0A5P9NL93"/>
<evidence type="ECO:0000259" key="5">
    <source>
        <dbReference type="Pfam" id="PF12740"/>
    </source>
</evidence>
<evidence type="ECO:0000256" key="1">
    <source>
        <dbReference type="ARBA" id="ARBA00022801"/>
    </source>
</evidence>
<evidence type="ECO:0000256" key="3">
    <source>
        <dbReference type="ARBA" id="ARBA00023098"/>
    </source>
</evidence>
<keyword evidence="7" id="KW-1185">Reference proteome</keyword>
<dbReference type="PROSITE" id="PS51257">
    <property type="entry name" value="PROKAR_LIPOPROTEIN"/>
    <property type="match status" value="1"/>
</dbReference>
<dbReference type="InterPro" id="IPR041127">
    <property type="entry name" value="PET_hydrolase/cutinase-like"/>
</dbReference>
<feature type="domain" description="PET hydrolase/cutinase-like" evidence="5">
    <location>
        <begin position="133"/>
        <end position="297"/>
    </location>
</feature>
<accession>A0A5P9NL93</accession>
<protein>
    <recommendedName>
        <fullName evidence="5">PET hydrolase/cutinase-like domain-containing protein</fullName>
    </recommendedName>
</protein>
<dbReference type="OrthoDB" id="9814760at2"/>
<dbReference type="GO" id="GO:0016042">
    <property type="term" value="P:lipid catabolic process"/>
    <property type="evidence" value="ECO:0007669"/>
    <property type="project" value="UniProtKB-KW"/>
</dbReference>
<keyword evidence="3" id="KW-0443">Lipid metabolism</keyword>
<feature type="signal peptide" evidence="4">
    <location>
        <begin position="1"/>
        <end position="21"/>
    </location>
</feature>
<dbReference type="KEGG" id="halc:EY643_11780"/>
<dbReference type="PANTHER" id="PTHR10272:SF0">
    <property type="entry name" value="PLATELET-ACTIVATING FACTOR ACETYLHYDROLASE"/>
    <property type="match status" value="1"/>
</dbReference>
<dbReference type="InterPro" id="IPR029058">
    <property type="entry name" value="AB_hydrolase_fold"/>
</dbReference>
<evidence type="ECO:0000313" key="6">
    <source>
        <dbReference type="EMBL" id="QFU76285.1"/>
    </source>
</evidence>
<dbReference type="EMBL" id="CP036422">
    <property type="protein sequence ID" value="QFU76285.1"/>
    <property type="molecule type" value="Genomic_DNA"/>
</dbReference>
<organism evidence="6 7">
    <name type="scientific">Halioglobus maricola</name>
    <dbReference type="NCBI Taxonomy" id="2601894"/>
    <lineage>
        <taxon>Bacteria</taxon>
        <taxon>Pseudomonadati</taxon>
        <taxon>Pseudomonadota</taxon>
        <taxon>Gammaproteobacteria</taxon>
        <taxon>Cellvibrionales</taxon>
        <taxon>Halieaceae</taxon>
        <taxon>Halioglobus</taxon>
    </lineage>
</organism>
<name>A0A5P9NL93_9GAMM</name>
<sequence length="388" mass="42388">MRNCRASARSVYILSTLLLVAACSDSSTRSRDEAEVPLIEPTQTANSVGPFVVGHKRVDLFDPARENRSLPYDIWYPSDEPQTEDLPRTRYPLAGPIALTSEFAFDDLPVSDSGKLPFLVFSHGSGGTNTQSIRMMEALASHGFVIVSPEHTGNTNADSSDTLAEAGAKRVPDVSFIIDTFMGRNSIQGDEFFERLDPDKIGVAGHSYGGGTALGMVGGFFGAQPDDRVKAVMPISAPVFDLFTERALLDIEEPVLFLGGTEDTAVSITNQDYAFDTLTNSSATYQIDIRGAGHNAFAAICDIGNTLIENGLGKESWPSIGASALLEPYEDACGEAAFPIEVAQRIQNTFAVAFFRRHLLEQQEYDFYLRTEWAEENEPDVNFRSRTK</sequence>
<dbReference type="Pfam" id="PF12740">
    <property type="entry name" value="PETase"/>
    <property type="match status" value="1"/>
</dbReference>